<feature type="transmembrane region" description="Helical" evidence="1">
    <location>
        <begin position="16"/>
        <end position="34"/>
    </location>
</feature>
<feature type="transmembrane region" description="Helical" evidence="1">
    <location>
        <begin position="61"/>
        <end position="79"/>
    </location>
</feature>
<feature type="transmembrane region" description="Helical" evidence="1">
    <location>
        <begin position="181"/>
        <end position="204"/>
    </location>
</feature>
<accession>A0A540VWG5</accession>
<dbReference type="RefSeq" id="WP_141631850.1">
    <property type="nucleotide sequence ID" value="NZ_VIGB01000003.1"/>
</dbReference>
<sequence>MTGALVHRVRREQRGAWFPLLVFAAVRFAAAPIVRYGQGPCDTAHGGLGGICVNSLPPAMWYWPVALLLAYVAISWFYLRRSARLGLGTRIQPYLALGIALALLMAADEAWTAAHPGFVAELHGPGPFSLFADTVVSPAGTIGLALLLLARIERSWPLLAVTCGYLLTMLGSGVRPDPSPWAFLPSLLLQGGVLLLGGVVLGLLHRAQGRSAG</sequence>
<dbReference type="Proteomes" id="UP000319103">
    <property type="component" value="Unassembled WGS sequence"/>
</dbReference>
<keyword evidence="1" id="KW-1133">Transmembrane helix</keyword>
<evidence type="ECO:0000313" key="3">
    <source>
        <dbReference type="Proteomes" id="UP000319103"/>
    </source>
</evidence>
<comment type="caution">
    <text evidence="2">The sequence shown here is derived from an EMBL/GenBank/DDBJ whole genome shotgun (WGS) entry which is preliminary data.</text>
</comment>
<feature type="transmembrane region" description="Helical" evidence="1">
    <location>
        <begin position="156"/>
        <end position="175"/>
    </location>
</feature>
<dbReference type="AlphaFoldDB" id="A0A540VWG5"/>
<reference evidence="2 3" key="1">
    <citation type="submission" date="2019-06" db="EMBL/GenBank/DDBJ databases">
        <title>Description of Kitasatospora acidophila sp. nov. isolated from pine grove soil, and reclassification of Streptomyces novaecaesareae to Kitasatospora novaeceasareae comb. nov.</title>
        <authorList>
            <person name="Kim M.J."/>
        </authorList>
    </citation>
    <scope>NUCLEOTIDE SEQUENCE [LARGE SCALE GENOMIC DNA]</scope>
    <source>
        <strain evidence="2 3">MMS16-CNU292</strain>
    </source>
</reference>
<organism evidence="2 3">
    <name type="scientific">Kitasatospora acidiphila</name>
    <dbReference type="NCBI Taxonomy" id="2567942"/>
    <lineage>
        <taxon>Bacteria</taxon>
        <taxon>Bacillati</taxon>
        <taxon>Actinomycetota</taxon>
        <taxon>Actinomycetes</taxon>
        <taxon>Kitasatosporales</taxon>
        <taxon>Streptomycetaceae</taxon>
        <taxon>Kitasatospora</taxon>
    </lineage>
</organism>
<evidence type="ECO:0000313" key="2">
    <source>
        <dbReference type="EMBL" id="TQF01115.1"/>
    </source>
</evidence>
<proteinExistence type="predicted"/>
<protein>
    <submittedName>
        <fullName evidence="2">Uncharacterized protein</fullName>
    </submittedName>
</protein>
<feature type="transmembrane region" description="Helical" evidence="1">
    <location>
        <begin position="91"/>
        <end position="107"/>
    </location>
</feature>
<keyword evidence="1" id="KW-0812">Transmembrane</keyword>
<evidence type="ECO:0000256" key="1">
    <source>
        <dbReference type="SAM" id="Phobius"/>
    </source>
</evidence>
<gene>
    <name evidence="2" type="ORF">E6W39_01260</name>
</gene>
<name>A0A540VWG5_9ACTN</name>
<keyword evidence="1" id="KW-0472">Membrane</keyword>
<keyword evidence="3" id="KW-1185">Reference proteome</keyword>
<dbReference type="EMBL" id="VIGB01000003">
    <property type="protein sequence ID" value="TQF01115.1"/>
    <property type="molecule type" value="Genomic_DNA"/>
</dbReference>
<feature type="transmembrane region" description="Helical" evidence="1">
    <location>
        <begin position="127"/>
        <end position="149"/>
    </location>
</feature>
<dbReference type="OrthoDB" id="4196308at2"/>